<organism evidence="1 2">
    <name type="scientific">Eiseniibacteriota bacterium</name>
    <dbReference type="NCBI Taxonomy" id="2212470"/>
    <lineage>
        <taxon>Bacteria</taxon>
        <taxon>Candidatus Eiseniibacteriota</taxon>
    </lineage>
</organism>
<gene>
    <name evidence="1" type="ORF">E6K79_02905</name>
</gene>
<dbReference type="Proteomes" id="UP000317691">
    <property type="component" value="Unassembled WGS sequence"/>
</dbReference>
<name>A0A538TRT4_UNCEI</name>
<dbReference type="EMBL" id="VBOZ01000009">
    <property type="protein sequence ID" value="TMQ66318.1"/>
    <property type="molecule type" value="Genomic_DNA"/>
</dbReference>
<comment type="caution">
    <text evidence="1">The sequence shown here is derived from an EMBL/GenBank/DDBJ whole genome shotgun (WGS) entry which is preliminary data.</text>
</comment>
<protein>
    <submittedName>
        <fullName evidence="1">Uncharacterized protein</fullName>
    </submittedName>
</protein>
<reference evidence="1 2" key="1">
    <citation type="journal article" date="2019" name="Nat. Microbiol.">
        <title>Mediterranean grassland soil C-N compound turnover is dependent on rainfall and depth, and is mediated by genomically divergent microorganisms.</title>
        <authorList>
            <person name="Diamond S."/>
            <person name="Andeer P.F."/>
            <person name="Li Z."/>
            <person name="Crits-Christoph A."/>
            <person name="Burstein D."/>
            <person name="Anantharaman K."/>
            <person name="Lane K.R."/>
            <person name="Thomas B.C."/>
            <person name="Pan C."/>
            <person name="Northen T.R."/>
            <person name="Banfield J.F."/>
        </authorList>
    </citation>
    <scope>NUCLEOTIDE SEQUENCE [LARGE SCALE GENOMIC DNA]</scope>
    <source>
        <strain evidence="1">WS_9</strain>
    </source>
</reference>
<accession>A0A538TRT4</accession>
<proteinExistence type="predicted"/>
<dbReference type="AlphaFoldDB" id="A0A538TRT4"/>
<sequence length="116" mass="12857">MEPSDAVRAAQAEIQKDPSLPENYTMLAGALRTLAQSLRERDPQSSDRLLHLACAAVWEAKNRSGPGLTSGRTKQEVKILIAWLRTRNHVGPEASESLMDQIRSDYLDRALDSTGR</sequence>
<evidence type="ECO:0000313" key="1">
    <source>
        <dbReference type="EMBL" id="TMQ66318.1"/>
    </source>
</evidence>
<evidence type="ECO:0000313" key="2">
    <source>
        <dbReference type="Proteomes" id="UP000317691"/>
    </source>
</evidence>